<dbReference type="EMBL" id="FNQC01000008">
    <property type="protein sequence ID" value="SDZ23322.1"/>
    <property type="molecule type" value="Genomic_DNA"/>
</dbReference>
<dbReference type="PANTHER" id="PTHR43236">
    <property type="entry name" value="ANTITOXIN HIGA1"/>
    <property type="match status" value="1"/>
</dbReference>
<dbReference type="Proteomes" id="UP000199663">
    <property type="component" value="Unassembled WGS sequence"/>
</dbReference>
<dbReference type="Gene3D" id="1.10.10.2910">
    <property type="match status" value="1"/>
</dbReference>
<dbReference type="RefSeq" id="WP_019598259.1">
    <property type="nucleotide sequence ID" value="NZ_FNQC01000008.1"/>
</dbReference>
<protein>
    <recommendedName>
        <fullName evidence="1">IrrE N-terminal-like domain-containing protein</fullName>
    </recommendedName>
</protein>
<name>A0A1H3RBX1_9BACT</name>
<dbReference type="Pfam" id="PF06114">
    <property type="entry name" value="Peptidase_M78"/>
    <property type="match status" value="1"/>
</dbReference>
<dbReference type="InterPro" id="IPR010359">
    <property type="entry name" value="IrrE_HExxH"/>
</dbReference>
<organism evidence="2 3">
    <name type="scientific">Rhodonellum ikkaensis</name>
    <dbReference type="NCBI Taxonomy" id="336829"/>
    <lineage>
        <taxon>Bacteria</taxon>
        <taxon>Pseudomonadati</taxon>
        <taxon>Bacteroidota</taxon>
        <taxon>Cytophagia</taxon>
        <taxon>Cytophagales</taxon>
        <taxon>Cytophagaceae</taxon>
        <taxon>Rhodonellum</taxon>
    </lineage>
</organism>
<evidence type="ECO:0000313" key="2">
    <source>
        <dbReference type="EMBL" id="SDZ23322.1"/>
    </source>
</evidence>
<evidence type="ECO:0000313" key="3">
    <source>
        <dbReference type="Proteomes" id="UP000199663"/>
    </source>
</evidence>
<dbReference type="InterPro" id="IPR052345">
    <property type="entry name" value="Rad_response_metalloprotease"/>
</dbReference>
<keyword evidence="3" id="KW-1185">Reference proteome</keyword>
<feature type="domain" description="IrrE N-terminal-like" evidence="1">
    <location>
        <begin position="34"/>
        <end position="160"/>
    </location>
</feature>
<accession>A0A1H3RBX1</accession>
<reference evidence="2 3" key="1">
    <citation type="submission" date="2016-10" db="EMBL/GenBank/DDBJ databases">
        <authorList>
            <person name="Varghese N."/>
            <person name="Submissions S."/>
        </authorList>
    </citation>
    <scope>NUCLEOTIDE SEQUENCE [LARGE SCALE GENOMIC DNA]</scope>
    <source>
        <strain evidence="2 3">DSM 17997</strain>
    </source>
</reference>
<sequence length="244" mass="27786">MSLLVLEKYASQFRAENGFGNKESIHLKSLLHKLGVLAVFRPLEMEISGMAIKVGENNRFMLINTARTLGHQHFTVCHELYHLFIQKDFKNQVCHVGQFNKKEKEEYNGDSFASKFLMPEEGILALIPDNELVKANVSLATVLKIEQYFSCSRAALLHRLRELQLIDKVQDLKYGSGVMASAMNHGYSLKLYEKDCQSEVIGDYGDLARKLFERDRISESHYYGLLEDIGLDFSILGSNGDEKE</sequence>
<comment type="caution">
    <text evidence="2">The sequence shown here is derived from an EMBL/GenBank/DDBJ whole genome shotgun (WGS) entry which is preliminary data.</text>
</comment>
<evidence type="ECO:0000259" key="1">
    <source>
        <dbReference type="Pfam" id="PF06114"/>
    </source>
</evidence>
<gene>
    <name evidence="2" type="ORF">SAMN05444412_10835</name>
</gene>
<dbReference type="PANTHER" id="PTHR43236:SF1">
    <property type="entry name" value="BLL7220 PROTEIN"/>
    <property type="match status" value="1"/>
</dbReference>
<proteinExistence type="predicted"/>